<dbReference type="AlphaFoldDB" id="A0AAN9QWM1"/>
<dbReference type="Proteomes" id="UP001367508">
    <property type="component" value="Unassembled WGS sequence"/>
</dbReference>
<evidence type="ECO:0000313" key="2">
    <source>
        <dbReference type="EMBL" id="KAK7350209.1"/>
    </source>
</evidence>
<dbReference type="EMBL" id="JAYMYQ010000002">
    <property type="protein sequence ID" value="KAK7350209.1"/>
    <property type="molecule type" value="Genomic_DNA"/>
</dbReference>
<feature type="signal peptide" evidence="1">
    <location>
        <begin position="1"/>
        <end position="18"/>
    </location>
</feature>
<evidence type="ECO:0000313" key="3">
    <source>
        <dbReference type="Proteomes" id="UP001367508"/>
    </source>
</evidence>
<keyword evidence="3" id="KW-1185">Reference proteome</keyword>
<feature type="chain" id="PRO_5042943165" evidence="1">
    <location>
        <begin position="19"/>
        <end position="132"/>
    </location>
</feature>
<organism evidence="2 3">
    <name type="scientific">Canavalia gladiata</name>
    <name type="common">Sword bean</name>
    <name type="synonym">Dolichos gladiatus</name>
    <dbReference type="NCBI Taxonomy" id="3824"/>
    <lineage>
        <taxon>Eukaryota</taxon>
        <taxon>Viridiplantae</taxon>
        <taxon>Streptophyta</taxon>
        <taxon>Embryophyta</taxon>
        <taxon>Tracheophyta</taxon>
        <taxon>Spermatophyta</taxon>
        <taxon>Magnoliopsida</taxon>
        <taxon>eudicotyledons</taxon>
        <taxon>Gunneridae</taxon>
        <taxon>Pentapetalae</taxon>
        <taxon>rosids</taxon>
        <taxon>fabids</taxon>
        <taxon>Fabales</taxon>
        <taxon>Fabaceae</taxon>
        <taxon>Papilionoideae</taxon>
        <taxon>50 kb inversion clade</taxon>
        <taxon>NPAAA clade</taxon>
        <taxon>indigoferoid/millettioid clade</taxon>
        <taxon>Phaseoleae</taxon>
        <taxon>Canavalia</taxon>
    </lineage>
</organism>
<proteinExistence type="predicted"/>
<accession>A0AAN9QWM1</accession>
<protein>
    <submittedName>
        <fullName evidence="2">Uncharacterized protein</fullName>
    </submittedName>
</protein>
<gene>
    <name evidence="2" type="ORF">VNO77_08472</name>
</gene>
<comment type="caution">
    <text evidence="2">The sequence shown here is derived from an EMBL/GenBank/DDBJ whole genome shotgun (WGS) entry which is preliminary data.</text>
</comment>
<reference evidence="2 3" key="1">
    <citation type="submission" date="2024-01" db="EMBL/GenBank/DDBJ databases">
        <title>The genomes of 5 underutilized Papilionoideae crops provide insights into root nodulation and disease resistanc.</title>
        <authorList>
            <person name="Jiang F."/>
        </authorList>
    </citation>
    <scope>NUCLEOTIDE SEQUENCE [LARGE SCALE GENOMIC DNA]</scope>
    <source>
        <strain evidence="2">LVBAO_FW01</strain>
        <tissue evidence="2">Leaves</tissue>
    </source>
</reference>
<keyword evidence="1" id="KW-0732">Signal</keyword>
<name>A0AAN9QWM1_CANGL</name>
<evidence type="ECO:0000256" key="1">
    <source>
        <dbReference type="SAM" id="SignalP"/>
    </source>
</evidence>
<sequence>MCLSWLKERLILLIDSVAYWTLDSPMFLVHPRPYPIYGTVISEEGWGKRILREMRLRHKQIYYTRMEAMGFSAASSAGLGHTLVQGVFDTIGIMEVNAPYTRLRVYGPCDEYKQPVIVFFCHMFIASIQTCS</sequence>